<evidence type="ECO:0000313" key="2">
    <source>
        <dbReference type="Proteomes" id="UP000294749"/>
    </source>
</evidence>
<dbReference type="OrthoDB" id="1062680at2"/>
<keyword evidence="2" id="KW-1185">Reference proteome</keyword>
<accession>A0A4R7K258</accession>
<dbReference type="AlphaFoldDB" id="A0A4R7K258"/>
<organism evidence="1 2">
    <name type="scientific">Maribacter spongiicola</name>
    <dbReference type="NCBI Taxonomy" id="1206753"/>
    <lineage>
        <taxon>Bacteria</taxon>
        <taxon>Pseudomonadati</taxon>
        <taxon>Bacteroidota</taxon>
        <taxon>Flavobacteriia</taxon>
        <taxon>Flavobacteriales</taxon>
        <taxon>Flavobacteriaceae</taxon>
        <taxon>Maribacter</taxon>
    </lineage>
</organism>
<evidence type="ECO:0000313" key="1">
    <source>
        <dbReference type="EMBL" id="TDT44951.1"/>
    </source>
</evidence>
<dbReference type="Proteomes" id="UP000294749">
    <property type="component" value="Unassembled WGS sequence"/>
</dbReference>
<sequence length="403" mass="45137">MKILKYILLLISVLTIVNCIDPFEIEETEFKSAMVIEGTITDEDKIQQILVSQTFALDTVLMTGIGSAKVSVTSSNGEVFNFDEVSAGVYQSNTSFAAVSGLSYTLKVETSDGKSFTSEEAVAPAKTNIDNLYAERNFLNDGEKEGMFINVDSYDPTGQSKYYRYEYEETYKIIAPNWSASEAYIVSPLPNPEVDSRTKDIDDRVAYNTVTSNTIIQENTTELGEDRVSKFPVRFIDKENFILSHRYSILVKQFVQSRAAFSYYETLELLSGTESLFSQRQSGFLEGNIKSDSNTNEDVVGFFQVSSVAEKRLFFDYVDFFPGENLPDYPVDCFLVSPPIITEGGQSPLLVSIELGLLSYIEDYDQVTNPLNFSEYGPFLMVATPCGDATFYGSIQVPDFWVE</sequence>
<proteinExistence type="predicted"/>
<dbReference type="InterPro" id="IPR025345">
    <property type="entry name" value="DUF4249"/>
</dbReference>
<dbReference type="EMBL" id="SOAY01000011">
    <property type="protein sequence ID" value="TDT44951.1"/>
    <property type="molecule type" value="Genomic_DNA"/>
</dbReference>
<name>A0A4R7K258_9FLAO</name>
<dbReference type="RefSeq" id="WP_133687327.1">
    <property type="nucleotide sequence ID" value="NZ_SOAY01000011.1"/>
</dbReference>
<protein>
    <submittedName>
        <fullName evidence="1">Uncharacterized protein DUF4249</fullName>
    </submittedName>
</protein>
<comment type="caution">
    <text evidence="1">The sequence shown here is derived from an EMBL/GenBank/DDBJ whole genome shotgun (WGS) entry which is preliminary data.</text>
</comment>
<gene>
    <name evidence="1" type="ORF">CLV90_2030</name>
</gene>
<reference evidence="1 2" key="1">
    <citation type="submission" date="2019-03" db="EMBL/GenBank/DDBJ databases">
        <title>Genomic Encyclopedia of Archaeal and Bacterial Type Strains, Phase II (KMG-II): from individual species to whole genera.</title>
        <authorList>
            <person name="Goeker M."/>
        </authorList>
    </citation>
    <scope>NUCLEOTIDE SEQUENCE [LARGE SCALE GENOMIC DNA]</scope>
    <source>
        <strain evidence="1 2">DSM 25233</strain>
    </source>
</reference>
<dbReference type="Pfam" id="PF14054">
    <property type="entry name" value="DUF4249"/>
    <property type="match status" value="1"/>
</dbReference>